<keyword evidence="1" id="KW-1133">Transmembrane helix</keyword>
<dbReference type="KEGG" id="tak:Tharo_2292"/>
<feature type="transmembrane region" description="Helical" evidence="1">
    <location>
        <begin position="7"/>
        <end position="26"/>
    </location>
</feature>
<evidence type="ECO:0000313" key="3">
    <source>
        <dbReference type="Proteomes" id="UP000241885"/>
    </source>
</evidence>
<name>A0A2R4BPJ1_THAAR</name>
<keyword evidence="3" id="KW-1185">Reference proteome</keyword>
<accession>A0A2R4BPJ1</accession>
<organism evidence="2 3">
    <name type="scientific">Thauera aromatica K172</name>
    <dbReference type="NCBI Taxonomy" id="44139"/>
    <lineage>
        <taxon>Bacteria</taxon>
        <taxon>Pseudomonadati</taxon>
        <taxon>Pseudomonadota</taxon>
        <taxon>Betaproteobacteria</taxon>
        <taxon>Rhodocyclales</taxon>
        <taxon>Zoogloeaceae</taxon>
        <taxon>Thauera</taxon>
    </lineage>
</organism>
<keyword evidence="1" id="KW-0812">Transmembrane</keyword>
<evidence type="ECO:0000313" key="2">
    <source>
        <dbReference type="EMBL" id="AVR89190.1"/>
    </source>
</evidence>
<keyword evidence="1" id="KW-0472">Membrane</keyword>
<protein>
    <submittedName>
        <fullName evidence="2">Membrane protein</fullName>
    </submittedName>
</protein>
<proteinExistence type="predicted"/>
<dbReference type="EMBL" id="CP028339">
    <property type="protein sequence ID" value="AVR89190.1"/>
    <property type="molecule type" value="Genomic_DNA"/>
</dbReference>
<dbReference type="Proteomes" id="UP000241885">
    <property type="component" value="Chromosome"/>
</dbReference>
<dbReference type="AlphaFoldDB" id="A0A2R4BPJ1"/>
<dbReference type="RefSeq" id="WP_107221338.1">
    <property type="nucleotide sequence ID" value="NZ_CP028339.1"/>
</dbReference>
<gene>
    <name evidence="2" type="ORF">Tharo_2292</name>
</gene>
<feature type="transmembrane region" description="Helical" evidence="1">
    <location>
        <begin position="46"/>
        <end position="67"/>
    </location>
</feature>
<reference evidence="2 3" key="1">
    <citation type="submission" date="2018-03" db="EMBL/GenBank/DDBJ databases">
        <title>Complete genome sequence of Thauera aromatica, a model organism for studying aromatic compound degradation under denitrifying conditions.</title>
        <authorList>
            <person name="Lo H.-Y."/>
            <person name="Goris T."/>
            <person name="Boll M."/>
            <person name="Mueller J.A."/>
        </authorList>
    </citation>
    <scope>NUCLEOTIDE SEQUENCE [LARGE SCALE GENOMIC DNA]</scope>
    <source>
        <strain evidence="2 3">K172</strain>
    </source>
</reference>
<dbReference type="OrthoDB" id="6197657at2"/>
<evidence type="ECO:0000256" key="1">
    <source>
        <dbReference type="SAM" id="Phobius"/>
    </source>
</evidence>
<sequence>MQKWIQVLWPSFLVAAIAEAVFFLVIDPRTLYLFGEPVDFGPLATYSIAFFCFWLLCAASSLGTVFLQRSANQLNRKK</sequence>